<protein>
    <recommendedName>
        <fullName evidence="4 16">Dihydrolipoyl dehydrogenase</fullName>
        <ecNumber evidence="3 16">1.8.1.4</ecNumber>
    </recommendedName>
</protein>
<evidence type="ECO:0000256" key="4">
    <source>
        <dbReference type="ARBA" id="ARBA00016961"/>
    </source>
</evidence>
<evidence type="ECO:0000256" key="5">
    <source>
        <dbReference type="ARBA" id="ARBA00022490"/>
    </source>
</evidence>
<feature type="domain" description="FAD/NAD(P)-binding" evidence="18">
    <location>
        <begin position="8"/>
        <end position="320"/>
    </location>
</feature>
<feature type="binding site" evidence="14">
    <location>
        <position position="265"/>
    </location>
    <ligand>
        <name>NAD(+)</name>
        <dbReference type="ChEBI" id="CHEBI:57540"/>
    </ligand>
</feature>
<dbReference type="EMBL" id="CP001778">
    <property type="protein sequence ID" value="ADD43849.1"/>
    <property type="molecule type" value="Genomic_DNA"/>
</dbReference>
<dbReference type="InterPro" id="IPR016156">
    <property type="entry name" value="FAD/NAD-linked_Rdtase_dimer_sf"/>
</dbReference>
<evidence type="ECO:0000256" key="13">
    <source>
        <dbReference type="PIRSR" id="PIRSR000350-2"/>
    </source>
</evidence>
<dbReference type="GO" id="GO:0006103">
    <property type="term" value="P:2-oxoglutarate metabolic process"/>
    <property type="evidence" value="ECO:0007669"/>
    <property type="project" value="TreeGrafter"/>
</dbReference>
<evidence type="ECO:0000313" key="19">
    <source>
        <dbReference type="EMBL" id="ADD43849.1"/>
    </source>
</evidence>
<dbReference type="PANTHER" id="PTHR22912">
    <property type="entry name" value="DISULFIDE OXIDOREDUCTASE"/>
    <property type="match status" value="1"/>
</dbReference>
<dbReference type="PROSITE" id="PS00076">
    <property type="entry name" value="PYRIDINE_REDOX_1"/>
    <property type="match status" value="1"/>
</dbReference>
<comment type="catalytic activity">
    <reaction evidence="12 16">
        <text>N(6)-[(R)-dihydrolipoyl]-L-lysyl-[protein] + NAD(+) = N(6)-[(R)-lipoyl]-L-lysyl-[protein] + NADH + H(+)</text>
        <dbReference type="Rhea" id="RHEA:15045"/>
        <dbReference type="Rhea" id="RHEA-COMP:10474"/>
        <dbReference type="Rhea" id="RHEA-COMP:10475"/>
        <dbReference type="ChEBI" id="CHEBI:15378"/>
        <dbReference type="ChEBI" id="CHEBI:57540"/>
        <dbReference type="ChEBI" id="CHEBI:57945"/>
        <dbReference type="ChEBI" id="CHEBI:83099"/>
        <dbReference type="ChEBI" id="CHEBI:83100"/>
        <dbReference type="EC" id="1.8.1.4"/>
    </reaction>
</comment>
<dbReference type="RefSeq" id="WP_013019420.1">
    <property type="nucleotide sequence ID" value="NC_013947.1"/>
</dbReference>
<comment type="cofactor">
    <cofactor evidence="14 16">
        <name>FAD</name>
        <dbReference type="ChEBI" id="CHEBI:57692"/>
    </cofactor>
    <text evidence="14 16">Binds 1 FAD per subunit.</text>
</comment>
<dbReference type="eggNOG" id="COG1249">
    <property type="taxonomic scope" value="Bacteria"/>
</dbReference>
<evidence type="ECO:0000256" key="14">
    <source>
        <dbReference type="PIRSR" id="PIRSR000350-3"/>
    </source>
</evidence>
<feature type="binding site" evidence="14">
    <location>
        <begin position="141"/>
        <end position="143"/>
    </location>
    <ligand>
        <name>FAD</name>
        <dbReference type="ChEBI" id="CHEBI:57692"/>
    </ligand>
</feature>
<dbReference type="HOGENOM" id="CLU_016755_0_2_11"/>
<accession>D3Q2B6</accession>
<evidence type="ECO:0000313" key="20">
    <source>
        <dbReference type="Proteomes" id="UP000000844"/>
    </source>
</evidence>
<sequence length="461" mass="47879">MSDPNAGYDVVILGSGSAGYACALRAAQLDLSVAIIEKDKLGGTCLHTGCIPTKALLHAGEVADSARHGEEFGVKTEGVSIDMAGVNAYKDGVVAKMYKGLQGLIKASKVTVIEGSGKLVGPNTVEVNGERVTGRNIVLATGSYSKSLPGLDVDGTKVITSEHALRLDKVPSSAIVLGGGVIGVEFASAWKSLGADVTIVEALPRLVAAEDADSSKMLERAFRKRGIKFKTGKGFESLKETAGGVSVTIAGGETIDAELLLVAVGRGPSTAGLGYDEQGVSMDRGFVLVNEHLQTNLPGVYAIGDIVPGVQLAHRGFGHGIFVAEHIAGLNPRPIDEAGIPKVTYSEPQVASVGYSEEAAKEKFGADVVVSYNYNLGGNGKSNILKTQGFVKLVSVKDGPVVGVHMVGANMGEQIGEAQLIYNWEAFPSDVAQLIHMHPTQNEALGEAHLALAGKPLHAHA</sequence>
<evidence type="ECO:0000256" key="3">
    <source>
        <dbReference type="ARBA" id="ARBA00012608"/>
    </source>
</evidence>
<comment type="miscellaneous">
    <text evidence="16">The active site is a redox-active disulfide bond.</text>
</comment>
<organism evidence="19 20">
    <name type="scientific">Stackebrandtia nassauensis (strain DSM 44728 / CIP 108903 / NRRL B-16338 / NBRC 102104 / LLR-40K-21)</name>
    <dbReference type="NCBI Taxonomy" id="446470"/>
    <lineage>
        <taxon>Bacteria</taxon>
        <taxon>Bacillati</taxon>
        <taxon>Actinomycetota</taxon>
        <taxon>Actinomycetes</taxon>
        <taxon>Glycomycetales</taxon>
        <taxon>Glycomycetaceae</taxon>
        <taxon>Stackebrandtia</taxon>
    </lineage>
</organism>
<evidence type="ECO:0000259" key="17">
    <source>
        <dbReference type="Pfam" id="PF02852"/>
    </source>
</evidence>
<dbReference type="Gene3D" id="3.50.50.60">
    <property type="entry name" value="FAD/NAD(P)-binding domain"/>
    <property type="match status" value="2"/>
</dbReference>
<comment type="subcellular location">
    <subcellularLocation>
        <location evidence="1">Cytoplasm</location>
    </subcellularLocation>
</comment>
<keyword evidence="6 16" id="KW-0285">Flavoprotein</keyword>
<feature type="binding site" evidence="14">
    <location>
        <position position="54"/>
    </location>
    <ligand>
        <name>FAD</name>
        <dbReference type="ChEBI" id="CHEBI:57692"/>
    </ligand>
</feature>
<evidence type="ECO:0000256" key="11">
    <source>
        <dbReference type="ARBA" id="ARBA00023284"/>
    </source>
</evidence>
<feature type="disulfide bond" description="Redox-active" evidence="15">
    <location>
        <begin position="45"/>
        <end position="50"/>
    </location>
</feature>
<dbReference type="SUPFAM" id="SSF51905">
    <property type="entry name" value="FAD/NAD(P)-binding domain"/>
    <property type="match status" value="1"/>
</dbReference>
<dbReference type="OrthoDB" id="9800167at2"/>
<dbReference type="Proteomes" id="UP000000844">
    <property type="component" value="Chromosome"/>
</dbReference>
<dbReference type="STRING" id="446470.Snas_4199"/>
<comment type="similarity">
    <text evidence="2 16">Belongs to the class-I pyridine nucleotide-disulfide oxidoreductase family.</text>
</comment>
<evidence type="ECO:0000256" key="1">
    <source>
        <dbReference type="ARBA" id="ARBA00004496"/>
    </source>
</evidence>
<evidence type="ECO:0000256" key="10">
    <source>
        <dbReference type="ARBA" id="ARBA00023157"/>
    </source>
</evidence>
<dbReference type="Pfam" id="PF07992">
    <property type="entry name" value="Pyr_redox_2"/>
    <property type="match status" value="1"/>
</dbReference>
<dbReference type="EC" id="1.8.1.4" evidence="3 16"/>
<dbReference type="SUPFAM" id="SSF55424">
    <property type="entry name" value="FAD/NAD-linked reductases, dimerisation (C-terminal) domain"/>
    <property type="match status" value="1"/>
</dbReference>
<keyword evidence="11 16" id="KW-0676">Redox-active center</keyword>
<dbReference type="GO" id="GO:0005737">
    <property type="term" value="C:cytoplasm"/>
    <property type="evidence" value="ECO:0007669"/>
    <property type="project" value="UniProtKB-SubCell"/>
</dbReference>
<evidence type="ECO:0000259" key="18">
    <source>
        <dbReference type="Pfam" id="PF07992"/>
    </source>
</evidence>
<dbReference type="AlphaFoldDB" id="D3Q2B6"/>
<evidence type="ECO:0000256" key="8">
    <source>
        <dbReference type="ARBA" id="ARBA00023002"/>
    </source>
</evidence>
<feature type="binding site" evidence="14">
    <location>
        <position position="305"/>
    </location>
    <ligand>
        <name>NAD(+)</name>
        <dbReference type="ChEBI" id="CHEBI:57540"/>
    </ligand>
</feature>
<evidence type="ECO:0000256" key="12">
    <source>
        <dbReference type="ARBA" id="ARBA00049187"/>
    </source>
</evidence>
<dbReference type="InterPro" id="IPR004099">
    <property type="entry name" value="Pyr_nucl-diS_OxRdtase_dimer"/>
</dbReference>
<dbReference type="InterPro" id="IPR001100">
    <property type="entry name" value="Pyr_nuc-diS_OxRdtase"/>
</dbReference>
<evidence type="ECO:0000256" key="7">
    <source>
        <dbReference type="ARBA" id="ARBA00022827"/>
    </source>
</evidence>
<feature type="domain" description="Pyridine nucleotide-disulphide oxidoreductase dimerisation" evidence="17">
    <location>
        <begin position="340"/>
        <end position="448"/>
    </location>
</feature>
<evidence type="ECO:0000256" key="6">
    <source>
        <dbReference type="ARBA" id="ARBA00022630"/>
    </source>
</evidence>
<dbReference type="InterPro" id="IPR012999">
    <property type="entry name" value="Pyr_OxRdtase_I_AS"/>
</dbReference>
<keyword evidence="20" id="KW-1185">Reference proteome</keyword>
<keyword evidence="14" id="KW-0547">Nucleotide-binding</keyword>
<evidence type="ECO:0000256" key="2">
    <source>
        <dbReference type="ARBA" id="ARBA00007532"/>
    </source>
</evidence>
<keyword evidence="9 14" id="KW-0520">NAD</keyword>
<dbReference type="GO" id="GO:0050660">
    <property type="term" value="F:flavin adenine dinucleotide binding"/>
    <property type="evidence" value="ECO:0007669"/>
    <property type="project" value="InterPro"/>
</dbReference>
<feature type="binding site" evidence="14">
    <location>
        <begin position="178"/>
        <end position="185"/>
    </location>
    <ligand>
        <name>NAD(+)</name>
        <dbReference type="ChEBI" id="CHEBI:57540"/>
    </ligand>
</feature>
<dbReference type="PRINTS" id="PR00411">
    <property type="entry name" value="PNDRDTASEI"/>
</dbReference>
<proteinExistence type="inferred from homology"/>
<name>D3Q2B6_STANL</name>
<dbReference type="InterPro" id="IPR006258">
    <property type="entry name" value="Lipoamide_DH"/>
</dbReference>
<dbReference type="PRINTS" id="PR00368">
    <property type="entry name" value="FADPNR"/>
</dbReference>
<dbReference type="InterPro" id="IPR050151">
    <property type="entry name" value="Class-I_Pyr_Nuc-Dis_Oxidored"/>
</dbReference>
<reference evidence="19 20" key="1">
    <citation type="journal article" date="2009" name="Stand. Genomic Sci.">
        <title>Complete genome sequence of Stackebrandtia nassauensis type strain (LLR-40K-21).</title>
        <authorList>
            <person name="Munk C."/>
            <person name="Lapidus A."/>
            <person name="Copeland A."/>
            <person name="Jando M."/>
            <person name="Mayilraj S."/>
            <person name="Glavina Del Rio T."/>
            <person name="Nolan M."/>
            <person name="Chen F."/>
            <person name="Lucas S."/>
            <person name="Tice H."/>
            <person name="Cheng J.F."/>
            <person name="Han C."/>
            <person name="Detter J.C."/>
            <person name="Bruce D."/>
            <person name="Goodwin L."/>
            <person name="Chain P."/>
            <person name="Pitluck S."/>
            <person name="Goker M."/>
            <person name="Ovchinikova G."/>
            <person name="Pati A."/>
            <person name="Ivanova N."/>
            <person name="Mavromatis K."/>
            <person name="Chen A."/>
            <person name="Palaniappan K."/>
            <person name="Land M."/>
            <person name="Hauser L."/>
            <person name="Chang Y.J."/>
            <person name="Jeffries C.D."/>
            <person name="Bristow J."/>
            <person name="Eisen J.A."/>
            <person name="Markowitz V."/>
            <person name="Hugenholtz P."/>
            <person name="Kyrpides N.C."/>
            <person name="Klenk H.P."/>
        </authorList>
    </citation>
    <scope>NUCLEOTIDE SEQUENCE [LARGE SCALE GENOMIC DNA]</scope>
    <source>
        <strain evidence="20">DSM 44728 / CIP 108903 / NRRL B-16338 / NBRC 102104 / LLR-40K-21</strain>
    </source>
</reference>
<dbReference type="KEGG" id="sna:Snas_4199"/>
<dbReference type="PANTHER" id="PTHR22912:SF217">
    <property type="entry name" value="DIHYDROLIPOYL DEHYDROGENASE"/>
    <property type="match status" value="1"/>
</dbReference>
<dbReference type="PIRSF" id="PIRSF000350">
    <property type="entry name" value="Mercury_reductase_MerA"/>
    <property type="match status" value="1"/>
</dbReference>
<keyword evidence="5" id="KW-0963">Cytoplasm</keyword>
<dbReference type="InterPro" id="IPR036188">
    <property type="entry name" value="FAD/NAD-bd_sf"/>
</dbReference>
<dbReference type="NCBIfam" id="TIGR01350">
    <property type="entry name" value="lipoamide_DH"/>
    <property type="match status" value="1"/>
</dbReference>
<feature type="active site" description="Proton acceptor" evidence="13">
    <location>
        <position position="438"/>
    </location>
</feature>
<feature type="binding site" evidence="14">
    <location>
        <position position="201"/>
    </location>
    <ligand>
        <name>NAD(+)</name>
        <dbReference type="ChEBI" id="CHEBI:57540"/>
    </ligand>
</feature>
<keyword evidence="8 16" id="KW-0560">Oxidoreductase</keyword>
<evidence type="ECO:0000256" key="9">
    <source>
        <dbReference type="ARBA" id="ARBA00023027"/>
    </source>
</evidence>
<keyword evidence="7 14" id="KW-0274">FAD</keyword>
<dbReference type="Gene3D" id="3.30.390.30">
    <property type="match status" value="1"/>
</dbReference>
<dbReference type="Pfam" id="PF02852">
    <property type="entry name" value="Pyr_redox_dim"/>
    <property type="match status" value="1"/>
</dbReference>
<gene>
    <name evidence="19" type="ordered locus">Snas_4199</name>
</gene>
<evidence type="ECO:0000256" key="16">
    <source>
        <dbReference type="RuleBase" id="RU003692"/>
    </source>
</evidence>
<feature type="binding site" evidence="14">
    <location>
        <position position="117"/>
    </location>
    <ligand>
        <name>FAD</name>
        <dbReference type="ChEBI" id="CHEBI:57692"/>
    </ligand>
</feature>
<dbReference type="InterPro" id="IPR023753">
    <property type="entry name" value="FAD/NAD-binding_dom"/>
</dbReference>
<keyword evidence="10" id="KW-1015">Disulfide bond</keyword>
<dbReference type="GO" id="GO:0004148">
    <property type="term" value="F:dihydrolipoyl dehydrogenase (NADH) activity"/>
    <property type="evidence" value="ECO:0007669"/>
    <property type="project" value="UniProtKB-EC"/>
</dbReference>
<evidence type="ECO:0000256" key="15">
    <source>
        <dbReference type="PIRSR" id="PIRSR000350-4"/>
    </source>
</evidence>